<dbReference type="RefSeq" id="XP_065674594.1">
    <property type="nucleotide sequence ID" value="XM_065818522.1"/>
</dbReference>
<feature type="transmembrane region" description="Helical" evidence="9">
    <location>
        <begin position="297"/>
        <end position="318"/>
    </location>
</feature>
<keyword evidence="5 9" id="KW-1133">Transmembrane helix</keyword>
<organism evidence="10">
    <name type="scientific">Hydra vulgaris</name>
    <name type="common">Hydra</name>
    <name type="synonym">Hydra attenuata</name>
    <dbReference type="NCBI Taxonomy" id="6087"/>
    <lineage>
        <taxon>Eukaryota</taxon>
        <taxon>Metazoa</taxon>
        <taxon>Cnidaria</taxon>
        <taxon>Hydrozoa</taxon>
        <taxon>Hydroidolina</taxon>
        <taxon>Anthoathecata</taxon>
        <taxon>Aplanulata</taxon>
        <taxon>Hydridae</taxon>
        <taxon>Hydra</taxon>
    </lineage>
</organism>
<evidence type="ECO:0000313" key="12">
    <source>
        <dbReference type="RefSeq" id="XP_065674592.1"/>
    </source>
</evidence>
<evidence type="ECO:0000313" key="10">
    <source>
        <dbReference type="EMBL" id="QDX46975.1"/>
    </source>
</evidence>
<evidence type="ECO:0000256" key="5">
    <source>
        <dbReference type="ARBA" id="ARBA00022989"/>
    </source>
</evidence>
<protein>
    <recommendedName>
        <fullName evidence="9">Innexin</fullName>
    </recommendedName>
</protein>
<evidence type="ECO:0000256" key="2">
    <source>
        <dbReference type="ARBA" id="ARBA00022448"/>
    </source>
</evidence>
<evidence type="ECO:0000256" key="7">
    <source>
        <dbReference type="ARBA" id="ARBA00023136"/>
    </source>
</evidence>
<dbReference type="Pfam" id="PF00876">
    <property type="entry name" value="Innexin"/>
    <property type="match status" value="1"/>
</dbReference>
<dbReference type="RefSeq" id="XP_065674592.1">
    <property type="nucleotide sequence ID" value="XM_065818520.1"/>
</dbReference>
<keyword evidence="8 9" id="KW-0407">Ion channel</keyword>
<comment type="function">
    <text evidence="9">Structural component of the gap junctions.</text>
</comment>
<keyword evidence="7 9" id="KW-0472">Membrane</keyword>
<sequence>MVVVRALKDILKIKIKNRHDDACDQFSRLFMTRVLLIASFLTGFNYFSDKISCIIPPGSNLSQDFVHSACWISGFYIYEEMKNKLSMSSYYGIPQKITHEGLTEDEKLCFVRDIYGRDPECMPMTKIFYLQYQWLPFYIGTISLLYYMPYIFYSIVNTDIISLKKAVDSSSGDVDALVKNYFNYNINSVFRLRLRVFLNVGVKLFYLVCNLFGFYFTDYLLLGNYLSYGFEYIKWSKLNSNKAHEFVNARLTPKPGEVLLPSMGFCEIFEAYKETTLEKQNANKFICEYSTNILNQYVLILLWFFFVAGIFISAFGLARNVTGHVYQLWCVRCISGIKRSKKSITCYITLREIEYLEFMKKSNMVLYGDVLRKLRQLRPDLHGKIAEGFETSNGFV</sequence>
<gene>
    <name evidence="10" type="primary">INX2</name>
    <name evidence="9" type="synonym">inx</name>
    <name evidence="12 13 14" type="synonym">LOC100215091</name>
</gene>
<proteinExistence type="evidence at transcript level"/>
<feature type="transmembrane region" description="Helical" evidence="9">
    <location>
        <begin position="134"/>
        <end position="156"/>
    </location>
</feature>
<dbReference type="PROSITE" id="PS51013">
    <property type="entry name" value="PANNEXIN"/>
    <property type="match status" value="1"/>
</dbReference>
<dbReference type="EMBL" id="MK376917">
    <property type="protein sequence ID" value="QDX46975.1"/>
    <property type="molecule type" value="mRNA"/>
</dbReference>
<dbReference type="GO" id="GO:0005886">
    <property type="term" value="C:plasma membrane"/>
    <property type="evidence" value="ECO:0007669"/>
    <property type="project" value="UniProtKB-SubCell"/>
</dbReference>
<dbReference type="RefSeq" id="XP_065674593.1">
    <property type="nucleotide sequence ID" value="XM_065818521.1"/>
</dbReference>
<evidence type="ECO:0000256" key="8">
    <source>
        <dbReference type="ARBA" id="ARBA00023303"/>
    </source>
</evidence>
<feature type="transmembrane region" description="Helical" evidence="9">
    <location>
        <begin position="196"/>
        <end position="216"/>
    </location>
</feature>
<keyword evidence="4 9" id="KW-0812">Transmembrane</keyword>
<keyword evidence="11" id="KW-1185">Reference proteome</keyword>
<comment type="similarity">
    <text evidence="9">Belongs to the pannexin family.</text>
</comment>
<dbReference type="GO" id="GO:0005921">
    <property type="term" value="C:gap junction"/>
    <property type="evidence" value="ECO:0007669"/>
    <property type="project" value="UniProtKB-UniRule"/>
</dbReference>
<reference evidence="10" key="1">
    <citation type="submission" date="2019-01" db="EMBL/GenBank/DDBJ databases">
        <title>Stem cell differentiation trajectories in Hydra resolved at single-cell resolution.</title>
        <authorList>
            <person name="Siebert S."/>
            <person name="Farrell J.A."/>
            <person name="Cazet J.F."/>
            <person name="Abeykoon Y.L."/>
            <person name="Primack A.S."/>
            <person name="Schnitzler C.E."/>
            <person name="Juliano C.E."/>
        </authorList>
    </citation>
    <scope>NUCLEOTIDE SEQUENCE</scope>
    <source>
        <strain evidence="10">AEP</strain>
        <tissue evidence="10">Whole organism</tissue>
    </source>
</reference>
<dbReference type="Proteomes" id="UP001652625">
    <property type="component" value="Chromosome 14"/>
</dbReference>
<evidence type="ECO:0000256" key="6">
    <source>
        <dbReference type="ARBA" id="ARBA00023065"/>
    </source>
</evidence>
<reference evidence="12 13" key="2">
    <citation type="submission" date="2025-05" db="UniProtKB">
        <authorList>
            <consortium name="RefSeq"/>
        </authorList>
    </citation>
    <scope>IDENTIFICATION</scope>
</reference>
<evidence type="ECO:0000256" key="1">
    <source>
        <dbReference type="ARBA" id="ARBA00004651"/>
    </source>
</evidence>
<dbReference type="GO" id="GO:0034220">
    <property type="term" value="P:monoatomic ion transmembrane transport"/>
    <property type="evidence" value="ECO:0007669"/>
    <property type="project" value="UniProtKB-KW"/>
</dbReference>
<keyword evidence="2 9" id="KW-0813">Transport</keyword>
<dbReference type="InterPro" id="IPR000990">
    <property type="entry name" value="Innexin"/>
</dbReference>
<accession>A0A5B8IE58</accession>
<name>A0A5B8IE58_HYDVU</name>
<keyword evidence="6 9" id="KW-0406">Ion transport</keyword>
<dbReference type="OrthoDB" id="5867527at2759"/>
<evidence type="ECO:0000256" key="3">
    <source>
        <dbReference type="ARBA" id="ARBA00022475"/>
    </source>
</evidence>
<evidence type="ECO:0000313" key="11">
    <source>
        <dbReference type="Proteomes" id="UP001652625"/>
    </source>
</evidence>
<dbReference type="AlphaFoldDB" id="A0A5B8IE58"/>
<evidence type="ECO:0000256" key="9">
    <source>
        <dbReference type="RuleBase" id="RU010713"/>
    </source>
</evidence>
<evidence type="ECO:0000313" key="13">
    <source>
        <dbReference type="RefSeq" id="XP_065674593.1"/>
    </source>
</evidence>
<keyword evidence="3" id="KW-1003">Cell membrane</keyword>
<comment type="subcellular location">
    <subcellularLocation>
        <location evidence="1 9">Cell membrane</location>
        <topology evidence="1 9">Multi-pass membrane protein</topology>
    </subcellularLocation>
</comment>
<evidence type="ECO:0000313" key="14">
    <source>
        <dbReference type="RefSeq" id="XP_065674594.1"/>
    </source>
</evidence>
<evidence type="ECO:0000256" key="4">
    <source>
        <dbReference type="ARBA" id="ARBA00022692"/>
    </source>
</evidence>
<comment type="caution">
    <text evidence="9">Lacks conserved residue(s) required for the propagation of feature annotation.</text>
</comment>